<keyword evidence="1" id="KW-0812">Transmembrane</keyword>
<gene>
    <name evidence="2" type="ORF">I8748_19505</name>
</gene>
<dbReference type="Proteomes" id="UP000632766">
    <property type="component" value="Unassembled WGS sequence"/>
</dbReference>
<organism evidence="2 3">
    <name type="scientific">Amazonocrinis nigriterrae CENA67</name>
    <dbReference type="NCBI Taxonomy" id="2794033"/>
    <lineage>
        <taxon>Bacteria</taxon>
        <taxon>Bacillati</taxon>
        <taxon>Cyanobacteriota</taxon>
        <taxon>Cyanophyceae</taxon>
        <taxon>Nostocales</taxon>
        <taxon>Nostocaceae</taxon>
        <taxon>Amazonocrinis</taxon>
        <taxon>Amazonocrinis nigriterrae</taxon>
    </lineage>
</organism>
<dbReference type="AlphaFoldDB" id="A0A8J7LAN8"/>
<evidence type="ECO:0000256" key="1">
    <source>
        <dbReference type="SAM" id="Phobius"/>
    </source>
</evidence>
<evidence type="ECO:0000313" key="2">
    <source>
        <dbReference type="EMBL" id="MBH8564346.1"/>
    </source>
</evidence>
<sequence>MSMKIILQKKLAADGNFHQITRSEVKQEQGQINSLNLPDIFVSLTPIGLLVSWIIFFLILGKVRTALDNKIVLKINTLHKVPCKNCKFYSNNNYLKCAVQPSIVMTEEAQDCSEYSPIKGKFPPKNL</sequence>
<reference evidence="2 3" key="1">
    <citation type="journal article" date="2021" name="Int. J. Syst. Evol. Microbiol.">
        <title>Amazonocrinis nigriterrae gen. nov., sp. nov., Atlanticothrix silvestris gen. nov., sp. nov. and Dendronalium phyllosphericum gen. nov., sp. nov., nostocacean cyanobacteria from Brazilian environments.</title>
        <authorList>
            <person name="Alvarenga D.O."/>
            <person name="Andreote A.P.D."/>
            <person name="Branco L.H.Z."/>
            <person name="Delbaje E."/>
            <person name="Cruz R.B."/>
            <person name="Varani A.M."/>
            <person name="Fiore M.F."/>
        </authorList>
    </citation>
    <scope>NUCLEOTIDE SEQUENCE [LARGE SCALE GENOMIC DNA]</scope>
    <source>
        <strain evidence="2 3">CENA67</strain>
    </source>
</reference>
<keyword evidence="1" id="KW-1133">Transmembrane helix</keyword>
<feature type="transmembrane region" description="Helical" evidence="1">
    <location>
        <begin position="40"/>
        <end position="60"/>
    </location>
</feature>
<keyword evidence="1" id="KW-0472">Membrane</keyword>
<accession>A0A8J7LAN8</accession>
<keyword evidence="3" id="KW-1185">Reference proteome</keyword>
<comment type="caution">
    <text evidence="2">The sequence shown here is derived from an EMBL/GenBank/DDBJ whole genome shotgun (WGS) entry which is preliminary data.</text>
</comment>
<evidence type="ECO:0000313" key="3">
    <source>
        <dbReference type="Proteomes" id="UP000632766"/>
    </source>
</evidence>
<proteinExistence type="predicted"/>
<protein>
    <submittedName>
        <fullName evidence="2">Uncharacterized protein</fullName>
    </submittedName>
</protein>
<dbReference type="EMBL" id="JAECZC010000040">
    <property type="protein sequence ID" value="MBH8564346.1"/>
    <property type="molecule type" value="Genomic_DNA"/>
</dbReference>
<dbReference type="RefSeq" id="WP_198126190.1">
    <property type="nucleotide sequence ID" value="NZ_JAECZC010000040.1"/>
</dbReference>
<name>A0A8J7LAN8_9NOST</name>